<feature type="transmembrane region" description="Helical" evidence="1">
    <location>
        <begin position="58"/>
        <end position="75"/>
    </location>
</feature>
<gene>
    <name evidence="3" type="ORF">CIL05_20610</name>
</gene>
<dbReference type="OrthoDB" id="2989824at2"/>
<evidence type="ECO:0000313" key="4">
    <source>
        <dbReference type="Proteomes" id="UP000218887"/>
    </source>
</evidence>
<feature type="transmembrane region" description="Helical" evidence="1">
    <location>
        <begin position="136"/>
        <end position="156"/>
    </location>
</feature>
<dbReference type="InterPro" id="IPR043726">
    <property type="entry name" value="LiaI-LiaF-like_TM1"/>
</dbReference>
<name>A0A2A2I7Z6_9BACI</name>
<keyword evidence="1" id="KW-0472">Membrane</keyword>
<comment type="caution">
    <text evidence="3">The sequence shown here is derived from an EMBL/GenBank/DDBJ whole genome shotgun (WGS) entry which is preliminary data.</text>
</comment>
<feature type="transmembrane region" description="Helical" evidence="1">
    <location>
        <begin position="108"/>
        <end position="130"/>
    </location>
</feature>
<keyword evidence="1" id="KW-1133">Transmembrane helix</keyword>
<keyword evidence="4" id="KW-1185">Reference proteome</keyword>
<sequence>MKKQNALAAYVLIGIGGYFLLRQLKVPIFTDFYSWPTLLIIIGLALLIHSYTAKNYQNLFGGTIILALGIHFHGLEHYSFWIDHWAVYLLIVGIAFIVRFLQTKHGLLPGILLIGISLILIFSLEVPAWFDWIYDVFEFIERFWPIAIIIVGIYLLKKKK</sequence>
<evidence type="ECO:0000313" key="3">
    <source>
        <dbReference type="EMBL" id="PAV27702.1"/>
    </source>
</evidence>
<keyword evidence="1" id="KW-0812">Transmembrane</keyword>
<dbReference type="Pfam" id="PF18917">
    <property type="entry name" value="LiaI-LiaF-like_TM1"/>
    <property type="match status" value="1"/>
</dbReference>
<organism evidence="3 4">
    <name type="scientific">Virgibacillus profundi</name>
    <dbReference type="NCBI Taxonomy" id="2024555"/>
    <lineage>
        <taxon>Bacteria</taxon>
        <taxon>Bacillati</taxon>
        <taxon>Bacillota</taxon>
        <taxon>Bacilli</taxon>
        <taxon>Bacillales</taxon>
        <taxon>Bacillaceae</taxon>
        <taxon>Virgibacillus</taxon>
    </lineage>
</organism>
<dbReference type="RefSeq" id="WP_095657430.1">
    <property type="nucleotide sequence ID" value="NZ_NPOA01000022.1"/>
</dbReference>
<evidence type="ECO:0000259" key="2">
    <source>
        <dbReference type="Pfam" id="PF18917"/>
    </source>
</evidence>
<dbReference type="Proteomes" id="UP000218887">
    <property type="component" value="Unassembled WGS sequence"/>
</dbReference>
<protein>
    <recommendedName>
        <fullName evidence="2">LiaI-LiaF-like transmembrane region domain-containing protein</fullName>
    </recommendedName>
</protein>
<dbReference type="EMBL" id="NPOA01000022">
    <property type="protein sequence ID" value="PAV27702.1"/>
    <property type="molecule type" value="Genomic_DNA"/>
</dbReference>
<feature type="domain" description="LiaI-LiaF-like transmembrane region" evidence="2">
    <location>
        <begin position="8"/>
        <end position="47"/>
    </location>
</feature>
<feature type="transmembrane region" description="Helical" evidence="1">
    <location>
        <begin position="32"/>
        <end position="51"/>
    </location>
</feature>
<feature type="transmembrane region" description="Helical" evidence="1">
    <location>
        <begin position="7"/>
        <end position="26"/>
    </location>
</feature>
<dbReference type="AlphaFoldDB" id="A0A2A2I7Z6"/>
<evidence type="ECO:0000256" key="1">
    <source>
        <dbReference type="SAM" id="Phobius"/>
    </source>
</evidence>
<accession>A0A2A2I7Z6</accession>
<proteinExistence type="predicted"/>
<feature type="transmembrane region" description="Helical" evidence="1">
    <location>
        <begin position="81"/>
        <end position="101"/>
    </location>
</feature>
<reference evidence="3 4" key="1">
    <citation type="submission" date="2017-08" db="EMBL/GenBank/DDBJ databases">
        <title>Virgibacillus indicus sp. nov. and Virgibacillus profoundi sp. nov, two moderately halophilic bacteria isolated from marine sediment by using the Microfluidic Streak Plate.</title>
        <authorList>
            <person name="Xu B."/>
            <person name="Hu B."/>
            <person name="Wang J."/>
            <person name="Zhu Y."/>
            <person name="Huang L."/>
            <person name="Du W."/>
            <person name="Huang Y."/>
        </authorList>
    </citation>
    <scope>NUCLEOTIDE SEQUENCE [LARGE SCALE GENOMIC DNA]</scope>
    <source>
        <strain evidence="3 4">IO3-P3-H5</strain>
    </source>
</reference>